<proteinExistence type="predicted"/>
<evidence type="ECO:0000313" key="1">
    <source>
        <dbReference type="EMBL" id="KAL2802426.1"/>
    </source>
</evidence>
<protein>
    <submittedName>
        <fullName evidence="1">Uncharacterized protein</fullName>
    </submittedName>
</protein>
<organism evidence="1 2">
    <name type="scientific">Aspergillus granulosus</name>
    <dbReference type="NCBI Taxonomy" id="176169"/>
    <lineage>
        <taxon>Eukaryota</taxon>
        <taxon>Fungi</taxon>
        <taxon>Dikarya</taxon>
        <taxon>Ascomycota</taxon>
        <taxon>Pezizomycotina</taxon>
        <taxon>Eurotiomycetes</taxon>
        <taxon>Eurotiomycetidae</taxon>
        <taxon>Eurotiales</taxon>
        <taxon>Aspergillaceae</taxon>
        <taxon>Aspergillus</taxon>
        <taxon>Aspergillus subgen. Nidulantes</taxon>
    </lineage>
</organism>
<reference evidence="1 2" key="1">
    <citation type="submission" date="2024-07" db="EMBL/GenBank/DDBJ databases">
        <title>Section-level genome sequencing and comparative genomics of Aspergillus sections Usti and Cavernicolus.</title>
        <authorList>
            <consortium name="Lawrence Berkeley National Laboratory"/>
            <person name="Nybo J.L."/>
            <person name="Vesth T.C."/>
            <person name="Theobald S."/>
            <person name="Frisvad J.C."/>
            <person name="Larsen T.O."/>
            <person name="Kjaerboelling I."/>
            <person name="Rothschild-Mancinelli K."/>
            <person name="Lyhne E.K."/>
            <person name="Kogle M.E."/>
            <person name="Barry K."/>
            <person name="Clum A."/>
            <person name="Na H."/>
            <person name="Ledsgaard L."/>
            <person name="Lin J."/>
            <person name="Lipzen A."/>
            <person name="Kuo A."/>
            <person name="Riley R."/>
            <person name="Mondo S."/>
            <person name="Labutti K."/>
            <person name="Haridas S."/>
            <person name="Pangalinan J."/>
            <person name="Salamov A.A."/>
            <person name="Simmons B.A."/>
            <person name="Magnuson J.K."/>
            <person name="Chen J."/>
            <person name="Drula E."/>
            <person name="Henrissat B."/>
            <person name="Wiebenga A."/>
            <person name="Lubbers R.J."/>
            <person name="Gomes A.C."/>
            <person name="Makela M.R."/>
            <person name="Stajich J."/>
            <person name="Grigoriev I.V."/>
            <person name="Mortensen U.H."/>
            <person name="De Vries R.P."/>
            <person name="Baker S.E."/>
            <person name="Andersen M.R."/>
        </authorList>
    </citation>
    <scope>NUCLEOTIDE SEQUENCE [LARGE SCALE GENOMIC DNA]</scope>
    <source>
        <strain evidence="1 2">CBS 588.65</strain>
    </source>
</reference>
<name>A0ABR4GU85_9EURO</name>
<accession>A0ABR4GU85</accession>
<evidence type="ECO:0000313" key="2">
    <source>
        <dbReference type="Proteomes" id="UP001610334"/>
    </source>
</evidence>
<keyword evidence="2" id="KW-1185">Reference proteome</keyword>
<comment type="caution">
    <text evidence="1">The sequence shown here is derived from an EMBL/GenBank/DDBJ whole genome shotgun (WGS) entry which is preliminary data.</text>
</comment>
<sequence length="59" mass="7124">MVRMFLVDGWYTRQPWRILPTYFPYTTLWSHDPGSWALGELRRTTEGICPRSHGLWRMP</sequence>
<dbReference type="EMBL" id="JBFXLT010000183">
    <property type="protein sequence ID" value="KAL2802426.1"/>
    <property type="molecule type" value="Genomic_DNA"/>
</dbReference>
<gene>
    <name evidence="1" type="ORF">BJX63DRAFT_415078</name>
</gene>
<dbReference type="Proteomes" id="UP001610334">
    <property type="component" value="Unassembled WGS sequence"/>
</dbReference>